<feature type="region of interest" description="Disordered" evidence="4">
    <location>
        <begin position="452"/>
        <end position="473"/>
    </location>
</feature>
<evidence type="ECO:0000313" key="7">
    <source>
        <dbReference type="EMBL" id="KAG7666110.1"/>
    </source>
</evidence>
<dbReference type="InterPro" id="IPR050865">
    <property type="entry name" value="BEACH_Domain"/>
</dbReference>
<dbReference type="InterPro" id="IPR023362">
    <property type="entry name" value="PH-BEACH_dom"/>
</dbReference>
<reference evidence="7 8" key="1">
    <citation type="journal article" date="2021" name="DNA Res.">
        <title>Genome analysis of Candida subhashii reveals its hybrid nature and dual mitochondrial genome conformations.</title>
        <authorList>
            <person name="Mixao V."/>
            <person name="Hegedusova E."/>
            <person name="Saus E."/>
            <person name="Pryszcz L.P."/>
            <person name="Cillingova A."/>
            <person name="Nosek J."/>
            <person name="Gabaldon T."/>
        </authorList>
    </citation>
    <scope>NUCLEOTIDE SEQUENCE [LARGE SCALE GENOMIC DNA]</scope>
    <source>
        <strain evidence="7 8">CBS 10753</strain>
    </source>
</reference>
<dbReference type="Pfam" id="PF02138">
    <property type="entry name" value="Beach"/>
    <property type="match status" value="1"/>
</dbReference>
<dbReference type="SMART" id="SM01026">
    <property type="entry name" value="Beach"/>
    <property type="match status" value="1"/>
</dbReference>
<dbReference type="CDD" id="cd06071">
    <property type="entry name" value="Beach"/>
    <property type="match status" value="1"/>
</dbReference>
<sequence>MSVSLVAKQHNETSNIINHLCKVLLPNYSINEQYLLNWQYNELLDSTIDFHQLSTIISQSVIFASPVDEDDNNTANPIDNLEYSHFQELCDQLTKLDDSEYHEFKVIIYEILLYVISLSYDLKIQLSQNGFLEYLIDLLLTYLNTSSINKGSLQQLHQPSLLSQYIRLVISFCELGCDTIHLKKLITPSLLSKSNPFVKLILLELLQEMFTKYPNHFKFALFNKQTCFPFSNDVLKKSFSIQSWFKVHHQLHTNEEPITLFVLASASSSDDSSFSTTLKVKLINYNQFIVAVENNRNGSRMEFPFNQLLNEQTSSSNTITANNQGFTHFALTYDNYANLNLFIDGEYSESIPCPEIHKVLSTWDKVYIGNEIDDKYVTENDELLVKNFTLLNIALSYEWINLLYNLGLGYDWDFKDFTNENLLDLLSHLSYRGLSNVSMKFNEINEQRTNLGAHDHHHLKTSRSTRSQRSASHDRVILDRKQSNLEVSGTTIGHNIFNDKDFIVKSLTKLKQENVLFDTHEYFQLLQVQQKSQSRPKLIYSLSVCLHNPNPIHAALYTIGGTSLILRILEASLEIPNSKVRDTIFYKALTILLTVLSNNWRLCKEFEDFNGYGILSIFLSKFKQQNKSLTFNLISNTKTNNNTNYQEESLLTMLLSFSGYDFINPYESIIINPLAYRLLILNFNLHYGSNSFEYLLFQLQILLDGCRHREHNCTELRNMKLLRKFIQFLKTSTLDDHKLTNSFKEQLTQTWSSIIRLDSSVESIKSISTYITYSLYNTDCSTTCGEIVLQVLTDNLCDPKTSIKTLKKFSRSITIHWILLLLKFKDSQTVVDCGIRLLTKLLRILGSPIIKQFFITNHGLDILTSFIKPWWDNDIILCTIFLAAFGIDTEPVSAEYPTRSIDLPAVIKRNMSELNSLVMPEFLILLNNMVLNSMYNLNLESGRLLSNPPSPIHPSVSMKRDMTLSLNVLHLVNEYLDSISIGFESCKALKVNYLSKEFLEGIVELLSYLRLSVKWDDHDIQVAMKTSFDKLIKILTEFYISNISNDHFLGGFENLSDFTKKVLLDLIFPKIFEHVNEFITVSKFVFNEKVFYTNTINCLLCYNDQLLKLNYFVNEADLDTFILCSILVIEAVANVKYAQLGRLKTALGECIQLKFLKMTDFNSLSYGGAGNLEKSLKVLLYRQLVILQKEILNNDGLANVIKILLGTVLTLNMEREEIGLDLPFNFIRTCYLMRQEDFSNGIISKFTSDKILLEEFFNNLVSKNDVETFGRLEKYPPFSRSLIKESHVVIQNSLQAESQKVIDMISVALHNGGTLGNMNSIYIKSFEKDCESLKSSTINGELLKFNRTIQDNQENDRFYISSYHSLKIEISRLYEEEKENHYVVDYIENSDRMRRRLIMEDQLPESEKLTYNLDIPLKKIDLFDNELEYDLHEYDFAIAARGIDTLSLSSNDTTFEYDGEDSFEVVESNNYEPADQDLEIGNMYEDKNRKVLRSLFVGDSIVTIWNISQINGLVPVESLMILGTHHLYLIENYFHYQDGTVIDVEEAPPELRDPVLQLVNSQSSSLLKNDSKSHRRKNWSLDTLSCISKRQFLLRDIAIEMFFSDGASILITCLTTKERDSIYSRLQQFATGKGIDHDLTQALQASSSSPTLLSPTSPLTGTSFLTSKIASAFSQAQTSPGGFITATKKWKMGELSNFYYLMIINTLAGRTFNDLTQYPVFPWVIADYTSETLDLSNPKTFRDLSKPMGAQTEIRAKQFRERFEALDSLQDPDAPAFHYGTHYSSAMIASSFLIRLKPYVQSYLLLQGGKFDHADRLFNSVEKAWYSSSRDNTTDVRELTPEFFYLPEFLVNANHFEFGKLQNGQSVNDVILPIWAKGDPKIFIAKNREALESPYVSANLHLWIDLIFGYKQSGPEAVNALNVFHHLSYNGAINLDNIKDEMEKKAVIGMINNFGQTPTKVFTKPHPRKEVLNLPNYYLTLLENNALTVVFESKMKLPIYKLEMSSKNNGKWVGRPRCVSCEDDLLIRKAHNFKYDSGSLMINQTPVLNIHSTNITNILQIGHRLFLSAAEDGIINVWKCELKPHTSLLLQAILRGHLSSVVQLCFSKSFKSGVSLDQNGVVIIWDLARFRFVRKIVPPISEAKTARITISNDTGNFATIHRKDGVTILRIYTINGDLVVTKTFNDIKHDIGVIGFSSINDPRVDTGKSSTVNHHIYWTNEIFAIAFGQSIELWELVVNENGWALKSLGGVVNLENRIHGSITAFELFKCSEVDGDIKLSRGSLKLIIGDSTGTVYSL</sequence>
<dbReference type="InterPro" id="IPR000409">
    <property type="entry name" value="BEACH_dom"/>
</dbReference>
<evidence type="ECO:0000256" key="4">
    <source>
        <dbReference type="SAM" id="MobiDB-lite"/>
    </source>
</evidence>
<evidence type="ECO:0000259" key="6">
    <source>
        <dbReference type="PROSITE" id="PS51783"/>
    </source>
</evidence>
<dbReference type="PROSITE" id="PS50197">
    <property type="entry name" value="BEACH"/>
    <property type="match status" value="1"/>
</dbReference>
<evidence type="ECO:0000313" key="8">
    <source>
        <dbReference type="Proteomes" id="UP000694255"/>
    </source>
</evidence>
<evidence type="ECO:0000256" key="1">
    <source>
        <dbReference type="ARBA" id="ARBA00022574"/>
    </source>
</evidence>
<organism evidence="7 8">
    <name type="scientific">[Candida] subhashii</name>
    <dbReference type="NCBI Taxonomy" id="561895"/>
    <lineage>
        <taxon>Eukaryota</taxon>
        <taxon>Fungi</taxon>
        <taxon>Dikarya</taxon>
        <taxon>Ascomycota</taxon>
        <taxon>Saccharomycotina</taxon>
        <taxon>Pichiomycetes</taxon>
        <taxon>Debaryomycetaceae</taxon>
        <taxon>Spathaspora</taxon>
    </lineage>
</organism>
<name>A0A8J5V274_9ASCO</name>
<comment type="caution">
    <text evidence="7">The sequence shown here is derived from an EMBL/GenBank/DDBJ whole genome shotgun (WGS) entry which is preliminary data.</text>
</comment>
<dbReference type="InterPro" id="IPR001680">
    <property type="entry name" value="WD40_rpt"/>
</dbReference>
<keyword evidence="2" id="KW-0677">Repeat</keyword>
<evidence type="ECO:0000256" key="2">
    <source>
        <dbReference type="ARBA" id="ARBA00022737"/>
    </source>
</evidence>
<evidence type="ECO:0000256" key="3">
    <source>
        <dbReference type="PROSITE-ProRule" id="PRU00221"/>
    </source>
</evidence>
<dbReference type="PANTHER" id="PTHR13743">
    <property type="entry name" value="BEIGE/BEACH-RELATED"/>
    <property type="match status" value="1"/>
</dbReference>
<dbReference type="RefSeq" id="XP_049266342.1">
    <property type="nucleotide sequence ID" value="XM_049407564.1"/>
</dbReference>
<dbReference type="Pfam" id="PF14844">
    <property type="entry name" value="PH_BEACH"/>
    <property type="match status" value="1"/>
</dbReference>
<keyword evidence="8" id="KW-1185">Reference proteome</keyword>
<dbReference type="Proteomes" id="UP000694255">
    <property type="component" value="Unassembled WGS sequence"/>
</dbReference>
<feature type="repeat" description="WD" evidence="3">
    <location>
        <begin position="2094"/>
        <end position="2135"/>
    </location>
</feature>
<dbReference type="PROSITE" id="PS51783">
    <property type="entry name" value="PH_BEACH"/>
    <property type="match status" value="1"/>
</dbReference>
<dbReference type="OrthoDB" id="26681at2759"/>
<feature type="domain" description="BEACH" evidence="5">
    <location>
        <begin position="1675"/>
        <end position="1969"/>
    </location>
</feature>
<gene>
    <name evidence="7" type="ORF">J8A68_000366</name>
</gene>
<evidence type="ECO:0000259" key="5">
    <source>
        <dbReference type="PROSITE" id="PS50197"/>
    </source>
</evidence>
<accession>A0A8J5V274</accession>
<dbReference type="GeneID" id="73467167"/>
<dbReference type="PROSITE" id="PS50082">
    <property type="entry name" value="WD_REPEATS_2"/>
    <property type="match status" value="1"/>
</dbReference>
<feature type="domain" description="BEACH-type PH" evidence="6">
    <location>
        <begin position="1496"/>
        <end position="1627"/>
    </location>
</feature>
<keyword evidence="1 3" id="KW-0853">WD repeat</keyword>
<protein>
    <submittedName>
        <fullName evidence="7">BPH1</fullName>
    </submittedName>
</protein>
<proteinExistence type="predicted"/>
<dbReference type="SMART" id="SM00320">
    <property type="entry name" value="WD40"/>
    <property type="match status" value="2"/>
</dbReference>
<dbReference type="EMBL" id="JAGSYN010000043">
    <property type="protein sequence ID" value="KAG7666110.1"/>
    <property type="molecule type" value="Genomic_DNA"/>
</dbReference>
<dbReference type="PANTHER" id="PTHR13743:SF123">
    <property type="entry name" value="PROTEIN FAN"/>
    <property type="match status" value="1"/>
</dbReference>
<dbReference type="FunFam" id="1.10.1540.10:FF:000002">
    <property type="entry name" value="WD repeat and FYVE domain containing 3"/>
    <property type="match status" value="1"/>
</dbReference>